<sequence length="183" mass="20723">MYWGPSSLSKLGSLIGRPLKIDRPTMEKSWMGYARVLIEVKIGEPLPDGVDFANEKDEKLQGQVIYEWLPIQCSHYKMWAMRNQNVGRKIMLKEFGGLIKGKLPQVWEPRPIDTIESGTRQAVQVTPGNAIDSDGFTRVHKGTAARSLRARNNGDSIIVESLFQGNLRHEHHCVEFQRAKQAP</sequence>
<dbReference type="Proteomes" id="UP001153076">
    <property type="component" value="Unassembled WGS sequence"/>
</dbReference>
<evidence type="ECO:0000313" key="1">
    <source>
        <dbReference type="EMBL" id="KAJ8446914.1"/>
    </source>
</evidence>
<proteinExistence type="predicted"/>
<dbReference type="PANTHER" id="PTHR31286">
    <property type="entry name" value="GLYCINE-RICH CELL WALL STRUCTURAL PROTEIN 1.8-LIKE"/>
    <property type="match status" value="1"/>
</dbReference>
<keyword evidence="2" id="KW-1185">Reference proteome</keyword>
<reference evidence="1" key="1">
    <citation type="submission" date="2022-04" db="EMBL/GenBank/DDBJ databases">
        <title>Carnegiea gigantea Genome sequencing and assembly v2.</title>
        <authorList>
            <person name="Copetti D."/>
            <person name="Sanderson M.J."/>
            <person name="Burquez A."/>
            <person name="Wojciechowski M.F."/>
        </authorList>
    </citation>
    <scope>NUCLEOTIDE SEQUENCE</scope>
    <source>
        <strain evidence="1">SGP5-SGP5p</strain>
        <tissue evidence="1">Aerial part</tissue>
    </source>
</reference>
<accession>A0A9Q1KNR3</accession>
<gene>
    <name evidence="1" type="ORF">Cgig2_013215</name>
</gene>
<comment type="caution">
    <text evidence="1">The sequence shown here is derived from an EMBL/GenBank/DDBJ whole genome shotgun (WGS) entry which is preliminary data.</text>
</comment>
<dbReference type="AlphaFoldDB" id="A0A9Q1KNR3"/>
<name>A0A9Q1KNR3_9CARY</name>
<dbReference type="OrthoDB" id="851886at2759"/>
<dbReference type="PANTHER" id="PTHR31286:SF165">
    <property type="entry name" value="DUF4283 DOMAIN-CONTAINING PROTEIN"/>
    <property type="match status" value="1"/>
</dbReference>
<evidence type="ECO:0000313" key="2">
    <source>
        <dbReference type="Proteomes" id="UP001153076"/>
    </source>
</evidence>
<organism evidence="1 2">
    <name type="scientific">Carnegiea gigantea</name>
    <dbReference type="NCBI Taxonomy" id="171969"/>
    <lineage>
        <taxon>Eukaryota</taxon>
        <taxon>Viridiplantae</taxon>
        <taxon>Streptophyta</taxon>
        <taxon>Embryophyta</taxon>
        <taxon>Tracheophyta</taxon>
        <taxon>Spermatophyta</taxon>
        <taxon>Magnoliopsida</taxon>
        <taxon>eudicotyledons</taxon>
        <taxon>Gunneridae</taxon>
        <taxon>Pentapetalae</taxon>
        <taxon>Caryophyllales</taxon>
        <taxon>Cactineae</taxon>
        <taxon>Cactaceae</taxon>
        <taxon>Cactoideae</taxon>
        <taxon>Echinocereeae</taxon>
        <taxon>Carnegiea</taxon>
    </lineage>
</organism>
<dbReference type="InterPro" id="IPR040256">
    <property type="entry name" value="At4g02000-like"/>
</dbReference>
<dbReference type="EMBL" id="JAKOGI010000047">
    <property type="protein sequence ID" value="KAJ8446914.1"/>
    <property type="molecule type" value="Genomic_DNA"/>
</dbReference>
<protein>
    <submittedName>
        <fullName evidence="1">Uncharacterized protein</fullName>
    </submittedName>
</protein>